<proteinExistence type="predicted"/>
<dbReference type="AlphaFoldDB" id="A0A835N594"/>
<evidence type="ECO:0000313" key="2">
    <source>
        <dbReference type="Proteomes" id="UP000657918"/>
    </source>
</evidence>
<organism evidence="1 2">
    <name type="scientific">Salix dunnii</name>
    <dbReference type="NCBI Taxonomy" id="1413687"/>
    <lineage>
        <taxon>Eukaryota</taxon>
        <taxon>Viridiplantae</taxon>
        <taxon>Streptophyta</taxon>
        <taxon>Embryophyta</taxon>
        <taxon>Tracheophyta</taxon>
        <taxon>Spermatophyta</taxon>
        <taxon>Magnoliopsida</taxon>
        <taxon>eudicotyledons</taxon>
        <taxon>Gunneridae</taxon>
        <taxon>Pentapetalae</taxon>
        <taxon>rosids</taxon>
        <taxon>fabids</taxon>
        <taxon>Malpighiales</taxon>
        <taxon>Salicaceae</taxon>
        <taxon>Saliceae</taxon>
        <taxon>Salix</taxon>
    </lineage>
</organism>
<dbReference type="EMBL" id="JADGMS010000003">
    <property type="protein sequence ID" value="KAF9686528.1"/>
    <property type="molecule type" value="Genomic_DNA"/>
</dbReference>
<name>A0A835N594_9ROSI</name>
<accession>A0A835N594</accession>
<dbReference type="OrthoDB" id="1713025at2759"/>
<dbReference type="Proteomes" id="UP000657918">
    <property type="component" value="Unassembled WGS sequence"/>
</dbReference>
<dbReference type="PANTHER" id="PTHR35317:SF43">
    <property type="entry name" value="TRANSMEMBRANE PROTEIN"/>
    <property type="match status" value="1"/>
</dbReference>
<dbReference type="PANTHER" id="PTHR35317">
    <property type="entry name" value="OS04G0629600 PROTEIN"/>
    <property type="match status" value="1"/>
</dbReference>
<reference evidence="1 2" key="1">
    <citation type="submission" date="2020-10" db="EMBL/GenBank/DDBJ databases">
        <title>Plant Genome Project.</title>
        <authorList>
            <person name="Zhang R.-G."/>
        </authorList>
    </citation>
    <scope>NUCLEOTIDE SEQUENCE [LARGE SCALE GENOMIC DNA]</scope>
    <source>
        <strain evidence="1">FAFU-HL-1</strain>
        <tissue evidence="1">Leaf</tissue>
    </source>
</reference>
<keyword evidence="2" id="KW-1185">Reference proteome</keyword>
<gene>
    <name evidence="1" type="ORF">SADUNF_Sadunf03G0168000</name>
</gene>
<evidence type="ECO:0000313" key="1">
    <source>
        <dbReference type="EMBL" id="KAF9686528.1"/>
    </source>
</evidence>
<dbReference type="Pfam" id="PF14223">
    <property type="entry name" value="Retrotran_gag_2"/>
    <property type="match status" value="1"/>
</dbReference>
<sequence length="222" mass="25239">MKRAIPEAFRGTMSDHITTAKEFLANIEKRFVKNEKAEIGTLLTSLISMKYKGKGNVREYILEMSHLASKLKALTLDLSEDLLVHLVLISLPAQFNQFKVSYNCQKETWSLNELISHCVQEEERLKQDRTESAHLAAAFKDKGRKRKNVKEAASTVSQKKQLTKSHDSAGTSCFFCGAEGHKKKSNAPTITLGVLRKTQRIKTISKYLLFKKLFQKNNLEHL</sequence>
<comment type="caution">
    <text evidence="1">The sequence shown here is derived from an EMBL/GenBank/DDBJ whole genome shotgun (WGS) entry which is preliminary data.</text>
</comment>
<protein>
    <submittedName>
        <fullName evidence="1">Uncharacterized protein</fullName>
    </submittedName>
</protein>